<accession>A0A856MK52</accession>
<keyword evidence="2" id="KW-0479">Metal-binding</keyword>
<name>A0A856MK52_9CYAN</name>
<protein>
    <submittedName>
        <fullName evidence="5">Tyrosinase family protein</fullName>
    </submittedName>
</protein>
<dbReference type="EMBL" id="CP030118">
    <property type="protein sequence ID" value="QDL09547.1"/>
    <property type="molecule type" value="Genomic_DNA"/>
</dbReference>
<keyword evidence="3" id="KW-0186">Copper</keyword>
<dbReference type="PANTHER" id="PTHR11474:SF126">
    <property type="entry name" value="TYROSINASE-LIKE PROTEIN TYR-1-RELATED"/>
    <property type="match status" value="1"/>
</dbReference>
<organism evidence="5 6">
    <name type="scientific">Brasilonema sennae CENA114</name>
    <dbReference type="NCBI Taxonomy" id="415709"/>
    <lineage>
        <taxon>Bacteria</taxon>
        <taxon>Bacillati</taxon>
        <taxon>Cyanobacteriota</taxon>
        <taxon>Cyanophyceae</taxon>
        <taxon>Nostocales</taxon>
        <taxon>Scytonemataceae</taxon>
        <taxon>Brasilonema</taxon>
        <taxon>Bromeliae group (in: Brasilonema)</taxon>
    </lineage>
</organism>
<dbReference type="KEGG" id="bsen:DP114_18080"/>
<dbReference type="PANTHER" id="PTHR11474">
    <property type="entry name" value="TYROSINASE FAMILY MEMBER"/>
    <property type="match status" value="1"/>
</dbReference>
<dbReference type="SUPFAM" id="SSF48056">
    <property type="entry name" value="Di-copper centre-containing domain"/>
    <property type="match status" value="1"/>
</dbReference>
<dbReference type="Pfam" id="PF00264">
    <property type="entry name" value="Tyrosinase"/>
    <property type="match status" value="1"/>
</dbReference>
<reference evidence="5 6" key="1">
    <citation type="submission" date="2018-06" db="EMBL/GenBank/DDBJ databases">
        <title>Comparative genomics of Brasilonema spp. strains.</title>
        <authorList>
            <person name="Alvarenga D.O."/>
            <person name="Fiore M.F."/>
            <person name="Varani A.M."/>
        </authorList>
    </citation>
    <scope>NUCLEOTIDE SEQUENCE [LARGE SCALE GENOMIC DNA]</scope>
    <source>
        <strain evidence="5 6">CENA114</strain>
    </source>
</reference>
<dbReference type="AlphaFoldDB" id="A0A856MK52"/>
<dbReference type="RefSeq" id="WP_171976723.1">
    <property type="nucleotide sequence ID" value="NZ_CAWOXK010000001.1"/>
</dbReference>
<dbReference type="InterPro" id="IPR002227">
    <property type="entry name" value="Tyrosinase_Cu-bd"/>
</dbReference>
<evidence type="ECO:0000256" key="3">
    <source>
        <dbReference type="ARBA" id="ARBA00023008"/>
    </source>
</evidence>
<evidence type="ECO:0000259" key="4">
    <source>
        <dbReference type="PROSITE" id="PS00498"/>
    </source>
</evidence>
<dbReference type="Proteomes" id="UP000503129">
    <property type="component" value="Chromosome"/>
</dbReference>
<sequence>MMKIHKSIKAVIISCIVAVLVVFGTPAFSHNVEHRDHKQVLNQVQGDSSDTKLTVAYHNSAIDEINSAHSDLAPPNEKLLISRNKAYAIRKNVVDLTQEEKQAFVDAVRALKNTVPEGSSISIYDQFVAVHVEAMGLMSSEAQGPAAGHDGAHESSLLLPWHREFIHRFEKALQSVNPNVTLPYWDWTDPKALEVIFQDEFLGANGQGVTLSIPGLGDVQGGPVASGPFSAANGWILNPNLHIKPSGETLGEVLLRFLQAPPVNTYPIPKEDLDQILAVDDYDRLRQGLEGFYKSDSQGQLTIRGVFMHNYMHGLVGGGSFDFTTGQLNPLGTMASIISSPYDPVFWLIHSNLDRLWAEWQANGHAGPNYYPASGGHYGENLNDRLWPWDGGESTPVNQGPADVLSLLPHLSPDDIVTPTDTLNFRKYGYSYDTLKRGNHINS</sequence>
<dbReference type="PRINTS" id="PR00092">
    <property type="entry name" value="TYROSINASE"/>
</dbReference>
<dbReference type="PROSITE" id="PS00498">
    <property type="entry name" value="TYROSINASE_2"/>
    <property type="match status" value="1"/>
</dbReference>
<evidence type="ECO:0000256" key="1">
    <source>
        <dbReference type="ARBA" id="ARBA00009928"/>
    </source>
</evidence>
<dbReference type="GO" id="GO:0016491">
    <property type="term" value="F:oxidoreductase activity"/>
    <property type="evidence" value="ECO:0007669"/>
    <property type="project" value="InterPro"/>
</dbReference>
<dbReference type="GO" id="GO:0046872">
    <property type="term" value="F:metal ion binding"/>
    <property type="evidence" value="ECO:0007669"/>
    <property type="project" value="UniProtKB-KW"/>
</dbReference>
<proteinExistence type="inferred from homology"/>
<gene>
    <name evidence="5" type="ORF">DP114_18080</name>
</gene>
<dbReference type="Gene3D" id="1.10.1280.10">
    <property type="entry name" value="Di-copper center containing domain from catechol oxidase"/>
    <property type="match status" value="1"/>
</dbReference>
<keyword evidence="6" id="KW-1185">Reference proteome</keyword>
<evidence type="ECO:0000313" key="6">
    <source>
        <dbReference type="Proteomes" id="UP000503129"/>
    </source>
</evidence>
<evidence type="ECO:0000256" key="2">
    <source>
        <dbReference type="ARBA" id="ARBA00022723"/>
    </source>
</evidence>
<dbReference type="InterPro" id="IPR008922">
    <property type="entry name" value="Di-copper_centre_dom_sf"/>
</dbReference>
<feature type="domain" description="Tyrosinase copper-binding" evidence="4">
    <location>
        <begin position="343"/>
        <end position="354"/>
    </location>
</feature>
<comment type="similarity">
    <text evidence="1">Belongs to the tyrosinase family.</text>
</comment>
<dbReference type="InterPro" id="IPR050316">
    <property type="entry name" value="Tyrosinase/Hemocyanin"/>
</dbReference>
<evidence type="ECO:0000313" key="5">
    <source>
        <dbReference type="EMBL" id="QDL09547.1"/>
    </source>
</evidence>